<reference evidence="1 2" key="1">
    <citation type="journal article" date="2014" name="Genome Announc.">
        <title>Draft genome sequences of the altered schaedler flora, a defined bacterial community from gnotobiotic mice.</title>
        <authorList>
            <person name="Wannemuehler M.J."/>
            <person name="Overstreet A.M."/>
            <person name="Ward D.V."/>
            <person name="Phillips G.J."/>
        </authorList>
    </citation>
    <scope>NUCLEOTIDE SEQUENCE [LARGE SCALE GENOMIC DNA]</scope>
    <source>
        <strain evidence="1 2">ASF492</strain>
    </source>
</reference>
<protein>
    <submittedName>
        <fullName evidence="1">Uncharacterized protein</fullName>
    </submittedName>
</protein>
<comment type="caution">
    <text evidence="1">The sequence shown here is derived from an EMBL/GenBank/DDBJ whole genome shotgun (WGS) entry which is preliminary data.</text>
</comment>
<name>N2AU24_9FIRM</name>
<dbReference type="Proteomes" id="UP000012589">
    <property type="component" value="Unassembled WGS sequence"/>
</dbReference>
<dbReference type="HOGENOM" id="CLU_215835_0_0_9"/>
<gene>
    <name evidence="1" type="ORF">C823_02105</name>
</gene>
<evidence type="ECO:0000313" key="2">
    <source>
        <dbReference type="Proteomes" id="UP000012589"/>
    </source>
</evidence>
<accession>N2AU24</accession>
<organism evidence="1 2">
    <name type="scientific">Eubacterium plexicaudatum ASF492</name>
    <dbReference type="NCBI Taxonomy" id="1235802"/>
    <lineage>
        <taxon>Bacteria</taxon>
        <taxon>Bacillati</taxon>
        <taxon>Bacillota</taxon>
        <taxon>Clostridia</taxon>
        <taxon>Eubacteriales</taxon>
        <taxon>Eubacteriaceae</taxon>
        <taxon>Eubacterium</taxon>
    </lineage>
</organism>
<dbReference type="PATRIC" id="fig|1235802.3.peg.2237"/>
<proteinExistence type="predicted"/>
<dbReference type="AlphaFoldDB" id="N2AU24"/>
<dbReference type="STRING" id="1235802.C823_02105"/>
<dbReference type="EMBL" id="AQFT01000066">
    <property type="protein sequence ID" value="EMZ27964.1"/>
    <property type="molecule type" value="Genomic_DNA"/>
</dbReference>
<evidence type="ECO:0000313" key="1">
    <source>
        <dbReference type="EMBL" id="EMZ27964.1"/>
    </source>
</evidence>
<keyword evidence="2" id="KW-1185">Reference proteome</keyword>
<sequence>MEEIIVVDEMERKESEKPLPYMGWLCGLKDVPTPYGFLCGILCASGILC</sequence>